<keyword evidence="16" id="KW-1185">Reference proteome</keyword>
<organism evidence="15 16">
    <name type="scientific">Batillaria attramentaria</name>
    <dbReference type="NCBI Taxonomy" id="370345"/>
    <lineage>
        <taxon>Eukaryota</taxon>
        <taxon>Metazoa</taxon>
        <taxon>Spiralia</taxon>
        <taxon>Lophotrochozoa</taxon>
        <taxon>Mollusca</taxon>
        <taxon>Gastropoda</taxon>
        <taxon>Caenogastropoda</taxon>
        <taxon>Sorbeoconcha</taxon>
        <taxon>Cerithioidea</taxon>
        <taxon>Batillariidae</taxon>
        <taxon>Batillaria</taxon>
    </lineage>
</organism>
<dbReference type="EMBL" id="JACVVK020000053">
    <property type="protein sequence ID" value="KAK7498092.1"/>
    <property type="molecule type" value="Genomic_DNA"/>
</dbReference>
<evidence type="ECO:0000256" key="10">
    <source>
        <dbReference type="ARBA" id="ARBA00023136"/>
    </source>
</evidence>
<dbReference type="Proteomes" id="UP001519460">
    <property type="component" value="Unassembled WGS sequence"/>
</dbReference>
<accession>A0ABD0LF40</accession>
<evidence type="ECO:0000256" key="11">
    <source>
        <dbReference type="ARBA" id="ARBA00023203"/>
    </source>
</evidence>
<evidence type="ECO:0000256" key="3">
    <source>
        <dbReference type="ARBA" id="ARBA00004413"/>
    </source>
</evidence>
<dbReference type="PROSITE" id="PS51377">
    <property type="entry name" value="KIND"/>
    <property type="match status" value="1"/>
</dbReference>
<keyword evidence="10" id="KW-0472">Membrane</keyword>
<keyword evidence="5" id="KW-0813">Transport</keyword>
<evidence type="ECO:0000256" key="7">
    <source>
        <dbReference type="ARBA" id="ARBA00022490"/>
    </source>
</evidence>
<comment type="caution">
    <text evidence="15">The sequence shown here is derived from an EMBL/GenBank/DDBJ whole genome shotgun (WGS) entry which is preliminary data.</text>
</comment>
<protein>
    <recommendedName>
        <fullName evidence="14">KIND domain-containing protein</fullName>
    </recommendedName>
</protein>
<keyword evidence="11" id="KW-0009">Actin-binding</keyword>
<dbReference type="AlphaFoldDB" id="A0ABD0LF40"/>
<evidence type="ECO:0000256" key="8">
    <source>
        <dbReference type="ARBA" id="ARBA00022737"/>
    </source>
</evidence>
<dbReference type="PANTHER" id="PTHR21345">
    <property type="entry name" value="SPIRE"/>
    <property type="match status" value="1"/>
</dbReference>
<evidence type="ECO:0000256" key="13">
    <source>
        <dbReference type="ARBA" id="ARBA00023329"/>
    </source>
</evidence>
<keyword evidence="8" id="KW-0677">Repeat</keyword>
<evidence type="ECO:0000256" key="9">
    <source>
        <dbReference type="ARBA" id="ARBA00022927"/>
    </source>
</evidence>
<comment type="similarity">
    <text evidence="4">Belongs to the spire family.</text>
</comment>
<gene>
    <name evidence="15" type="ORF">BaRGS_00010680</name>
</gene>
<keyword evidence="6" id="KW-1003">Cell membrane</keyword>
<dbReference type="GO" id="GO:0015031">
    <property type="term" value="P:protein transport"/>
    <property type="evidence" value="ECO:0007669"/>
    <property type="project" value="UniProtKB-KW"/>
</dbReference>
<dbReference type="GO" id="GO:0005856">
    <property type="term" value="C:cytoskeleton"/>
    <property type="evidence" value="ECO:0007669"/>
    <property type="project" value="UniProtKB-SubCell"/>
</dbReference>
<dbReference type="GO" id="GO:0005886">
    <property type="term" value="C:plasma membrane"/>
    <property type="evidence" value="ECO:0007669"/>
    <property type="project" value="UniProtKB-SubCell"/>
</dbReference>
<keyword evidence="9" id="KW-0653">Protein transport</keyword>
<evidence type="ECO:0000256" key="2">
    <source>
        <dbReference type="ARBA" id="ARBA00004245"/>
    </source>
</evidence>
<evidence type="ECO:0000256" key="6">
    <source>
        <dbReference type="ARBA" id="ARBA00022475"/>
    </source>
</evidence>
<keyword evidence="7" id="KW-0963">Cytoplasm</keyword>
<evidence type="ECO:0000256" key="12">
    <source>
        <dbReference type="ARBA" id="ARBA00023212"/>
    </source>
</evidence>
<dbReference type="InterPro" id="IPR011019">
    <property type="entry name" value="KIND_dom"/>
</dbReference>
<dbReference type="InterPro" id="IPR029901">
    <property type="entry name" value="Spire"/>
</dbReference>
<dbReference type="Pfam" id="PF16474">
    <property type="entry name" value="KIND"/>
    <property type="match status" value="1"/>
</dbReference>
<evidence type="ECO:0000313" key="16">
    <source>
        <dbReference type="Proteomes" id="UP001519460"/>
    </source>
</evidence>
<dbReference type="GO" id="GO:0003779">
    <property type="term" value="F:actin binding"/>
    <property type="evidence" value="ECO:0007669"/>
    <property type="project" value="UniProtKB-KW"/>
</dbReference>
<comment type="subcellular location">
    <subcellularLocation>
        <location evidence="3">Cell membrane</location>
        <topology evidence="3">Peripheral membrane protein</topology>
        <orientation evidence="3">Cytoplasmic side</orientation>
    </subcellularLocation>
    <subcellularLocation>
        <location evidence="2">Cytoplasm</location>
        <location evidence="2">Cytoskeleton</location>
    </subcellularLocation>
    <subcellularLocation>
        <location evidence="1">Cytoplasmic vesicle membrane</location>
        <topology evidence="1">Peripheral membrane protein</topology>
        <orientation evidence="1">Cytoplasmic side</orientation>
    </subcellularLocation>
</comment>
<sequence length="108" mass="12099">MASGSSARGSYMAQLLESDLLPFADILRFFNNPINEEQAWAVCYQCAQFYLREQSQEKYQQLFEYGIRSVCLNREGEVHIHIRSGGPNGSGKGPPGGEFLQDFVQSST</sequence>
<dbReference type="Gene3D" id="1.10.510.10">
    <property type="entry name" value="Transferase(Phosphotransferase) domain 1"/>
    <property type="match status" value="1"/>
</dbReference>
<evidence type="ECO:0000256" key="5">
    <source>
        <dbReference type="ARBA" id="ARBA00022448"/>
    </source>
</evidence>
<evidence type="ECO:0000259" key="14">
    <source>
        <dbReference type="PROSITE" id="PS51377"/>
    </source>
</evidence>
<name>A0ABD0LF40_9CAEN</name>
<evidence type="ECO:0000256" key="4">
    <source>
        <dbReference type="ARBA" id="ARBA00010956"/>
    </source>
</evidence>
<keyword evidence="13" id="KW-0968">Cytoplasmic vesicle</keyword>
<proteinExistence type="inferred from homology"/>
<keyword evidence="12" id="KW-0206">Cytoskeleton</keyword>
<reference evidence="15 16" key="1">
    <citation type="journal article" date="2023" name="Sci. Data">
        <title>Genome assembly of the Korean intertidal mud-creeper Batillaria attramentaria.</title>
        <authorList>
            <person name="Patra A.K."/>
            <person name="Ho P.T."/>
            <person name="Jun S."/>
            <person name="Lee S.J."/>
            <person name="Kim Y."/>
            <person name="Won Y.J."/>
        </authorList>
    </citation>
    <scope>NUCLEOTIDE SEQUENCE [LARGE SCALE GENOMIC DNA]</scope>
    <source>
        <strain evidence="15">Wonlab-2016</strain>
    </source>
</reference>
<dbReference type="GO" id="GO:0030659">
    <property type="term" value="C:cytoplasmic vesicle membrane"/>
    <property type="evidence" value="ECO:0007669"/>
    <property type="project" value="UniProtKB-SubCell"/>
</dbReference>
<feature type="domain" description="KIND" evidence="14">
    <location>
        <begin position="21"/>
        <end position="108"/>
    </location>
</feature>
<dbReference type="PANTHER" id="PTHR21345:SF3">
    <property type="entry name" value="PROTEIN SPIRE"/>
    <property type="match status" value="1"/>
</dbReference>
<evidence type="ECO:0000313" key="15">
    <source>
        <dbReference type="EMBL" id="KAK7498092.1"/>
    </source>
</evidence>
<evidence type="ECO:0000256" key="1">
    <source>
        <dbReference type="ARBA" id="ARBA00004180"/>
    </source>
</evidence>